<dbReference type="AlphaFoldDB" id="A0A371DJ96"/>
<evidence type="ECO:0000313" key="1">
    <source>
        <dbReference type="EMBL" id="RDX52568.1"/>
    </source>
</evidence>
<dbReference type="Proteomes" id="UP000256964">
    <property type="component" value="Unassembled WGS sequence"/>
</dbReference>
<reference evidence="1 2" key="1">
    <citation type="journal article" date="2018" name="Biotechnol. Biofuels">
        <title>Integrative visual omics of the white-rot fungus Polyporus brumalis exposes the biotechnological potential of its oxidative enzymes for delignifying raw plant biomass.</title>
        <authorList>
            <person name="Miyauchi S."/>
            <person name="Rancon A."/>
            <person name="Drula E."/>
            <person name="Hage H."/>
            <person name="Chaduli D."/>
            <person name="Favel A."/>
            <person name="Grisel S."/>
            <person name="Henrissat B."/>
            <person name="Herpoel-Gimbert I."/>
            <person name="Ruiz-Duenas F.J."/>
            <person name="Chevret D."/>
            <person name="Hainaut M."/>
            <person name="Lin J."/>
            <person name="Wang M."/>
            <person name="Pangilinan J."/>
            <person name="Lipzen A."/>
            <person name="Lesage-Meessen L."/>
            <person name="Navarro D."/>
            <person name="Riley R."/>
            <person name="Grigoriev I.V."/>
            <person name="Zhou S."/>
            <person name="Raouche S."/>
            <person name="Rosso M.N."/>
        </authorList>
    </citation>
    <scope>NUCLEOTIDE SEQUENCE [LARGE SCALE GENOMIC DNA]</scope>
    <source>
        <strain evidence="1 2">BRFM 1820</strain>
    </source>
</reference>
<sequence>MVAFSNLTRATKAHLCIHLDLRTLLCFRATSKDHLELATDEFKRSLLSLARRFIPRPEQLLAALDHTSGFIGGSVAVLFLLRDRSFIPRSLDVFIPRDAWWRFEAHLLHAQNASRVGMVLPTADGDEEDNDDILQQRGLVRIAVFRTHLGIVRLFRSVAPDALVPIARSWGTHLVAYVGPGHFGHGYATLFFQRRAVLGDLLRDEAERVRAYQRRGFDIRLSPTQWSDLRLQGCGEESWICPTQPRSFDDDGALSVRMRPLQTEALESEVVWRLGGRPCGGPCLEVTDELGMEPAHRVLRVLRY</sequence>
<name>A0A371DJ96_9APHY</name>
<dbReference type="EMBL" id="KZ857390">
    <property type="protein sequence ID" value="RDX52568.1"/>
    <property type="molecule type" value="Genomic_DNA"/>
</dbReference>
<gene>
    <name evidence="1" type="ORF">OH76DRAFT_1345253</name>
</gene>
<keyword evidence="2" id="KW-1185">Reference proteome</keyword>
<proteinExistence type="predicted"/>
<protein>
    <submittedName>
        <fullName evidence="1">Uncharacterized protein</fullName>
    </submittedName>
</protein>
<dbReference type="OrthoDB" id="2758210at2759"/>
<accession>A0A371DJ96</accession>
<organism evidence="1 2">
    <name type="scientific">Lentinus brumalis</name>
    <dbReference type="NCBI Taxonomy" id="2498619"/>
    <lineage>
        <taxon>Eukaryota</taxon>
        <taxon>Fungi</taxon>
        <taxon>Dikarya</taxon>
        <taxon>Basidiomycota</taxon>
        <taxon>Agaricomycotina</taxon>
        <taxon>Agaricomycetes</taxon>
        <taxon>Polyporales</taxon>
        <taxon>Polyporaceae</taxon>
        <taxon>Lentinus</taxon>
    </lineage>
</organism>
<evidence type="ECO:0000313" key="2">
    <source>
        <dbReference type="Proteomes" id="UP000256964"/>
    </source>
</evidence>